<organism evidence="2 3">
    <name type="scientific">Streptomyces stramineus</name>
    <dbReference type="NCBI Taxonomy" id="173861"/>
    <lineage>
        <taxon>Bacteria</taxon>
        <taxon>Bacillati</taxon>
        <taxon>Actinomycetota</taxon>
        <taxon>Actinomycetes</taxon>
        <taxon>Kitasatosporales</taxon>
        <taxon>Streptomycetaceae</taxon>
        <taxon>Streptomyces</taxon>
    </lineage>
</organism>
<dbReference type="EMBL" id="BAAAHB010000014">
    <property type="protein sequence ID" value="GAA0457126.1"/>
    <property type="molecule type" value="Genomic_DNA"/>
</dbReference>
<accession>A0ABN0ZS53</accession>
<dbReference type="RefSeq" id="WP_344088871.1">
    <property type="nucleotide sequence ID" value="NZ_BAAAHB010000014.1"/>
</dbReference>
<feature type="transmembrane region" description="Helical" evidence="1">
    <location>
        <begin position="64"/>
        <end position="88"/>
    </location>
</feature>
<protein>
    <submittedName>
        <fullName evidence="2">Uncharacterized protein</fullName>
    </submittedName>
</protein>
<sequence length="91" mass="10006">MSIFLPLLFLLFGIAGVVFGLVLAFNVRGTVTRKVERTRKRVELIHQATGRLGPPPSPYMGTAWYARTLGAVMIPFALLMTLGGYILLTRA</sequence>
<gene>
    <name evidence="2" type="ORF">GCM10009544_19660</name>
</gene>
<keyword evidence="1" id="KW-1133">Transmembrane helix</keyword>
<dbReference type="Proteomes" id="UP001499895">
    <property type="component" value="Unassembled WGS sequence"/>
</dbReference>
<keyword evidence="1" id="KW-0812">Transmembrane</keyword>
<evidence type="ECO:0000256" key="1">
    <source>
        <dbReference type="SAM" id="Phobius"/>
    </source>
</evidence>
<name>A0ABN0ZS53_9ACTN</name>
<keyword evidence="3" id="KW-1185">Reference proteome</keyword>
<keyword evidence="1" id="KW-0472">Membrane</keyword>
<evidence type="ECO:0000313" key="3">
    <source>
        <dbReference type="Proteomes" id="UP001499895"/>
    </source>
</evidence>
<proteinExistence type="predicted"/>
<reference evidence="2 3" key="1">
    <citation type="journal article" date="2019" name="Int. J. Syst. Evol. Microbiol.">
        <title>The Global Catalogue of Microorganisms (GCM) 10K type strain sequencing project: providing services to taxonomists for standard genome sequencing and annotation.</title>
        <authorList>
            <consortium name="The Broad Institute Genomics Platform"/>
            <consortium name="The Broad Institute Genome Sequencing Center for Infectious Disease"/>
            <person name="Wu L."/>
            <person name="Ma J."/>
        </authorList>
    </citation>
    <scope>NUCLEOTIDE SEQUENCE [LARGE SCALE GENOMIC DNA]</scope>
    <source>
        <strain evidence="2 3">JCM 10649</strain>
    </source>
</reference>
<comment type="caution">
    <text evidence="2">The sequence shown here is derived from an EMBL/GenBank/DDBJ whole genome shotgun (WGS) entry which is preliminary data.</text>
</comment>
<evidence type="ECO:0000313" key="2">
    <source>
        <dbReference type="EMBL" id="GAA0457126.1"/>
    </source>
</evidence>